<gene>
    <name evidence="4" type="ORF">H6P81_002314</name>
</gene>
<keyword evidence="2" id="KW-0106">Calcium</keyword>
<dbReference type="SUPFAM" id="SSF47473">
    <property type="entry name" value="EF-hand"/>
    <property type="match status" value="1"/>
</dbReference>
<reference evidence="4 5" key="1">
    <citation type="submission" date="2021-07" db="EMBL/GenBank/DDBJ databases">
        <title>The Aristolochia fimbriata genome: insights into angiosperm evolution, floral development and chemical biosynthesis.</title>
        <authorList>
            <person name="Jiao Y."/>
        </authorList>
    </citation>
    <scope>NUCLEOTIDE SEQUENCE [LARGE SCALE GENOMIC DNA]</scope>
    <source>
        <strain evidence="4">IBCAS-2021</strain>
        <tissue evidence="4">Leaf</tissue>
    </source>
</reference>
<comment type="caution">
    <text evidence="4">The sequence shown here is derived from an EMBL/GenBank/DDBJ whole genome shotgun (WGS) entry which is preliminary data.</text>
</comment>
<dbReference type="CDD" id="cd00051">
    <property type="entry name" value="EFh"/>
    <property type="match status" value="2"/>
</dbReference>
<sequence length="165" mass="17594">MCPSGRYPTSWKKSALQPAFDVLDSDRDGKISADDLKTFYAARSAGAATEADIGSMMTVADLDKDGFVEFDEFERVVGDAKSSVSSASAVAGLAVTEEMFRVMDRDGDGKVGFGDLKAYMAWAGLAVTDEDIRAMIRIGGGRDDETDGGVSYEGFVRIITVDFAA</sequence>
<evidence type="ECO:0000256" key="1">
    <source>
        <dbReference type="ARBA" id="ARBA00022737"/>
    </source>
</evidence>
<organism evidence="4 5">
    <name type="scientific">Aristolochia fimbriata</name>
    <name type="common">White veined hardy Dutchman's pipe vine</name>
    <dbReference type="NCBI Taxonomy" id="158543"/>
    <lineage>
        <taxon>Eukaryota</taxon>
        <taxon>Viridiplantae</taxon>
        <taxon>Streptophyta</taxon>
        <taxon>Embryophyta</taxon>
        <taxon>Tracheophyta</taxon>
        <taxon>Spermatophyta</taxon>
        <taxon>Magnoliopsida</taxon>
        <taxon>Magnoliidae</taxon>
        <taxon>Piperales</taxon>
        <taxon>Aristolochiaceae</taxon>
        <taxon>Aristolochia</taxon>
    </lineage>
</organism>
<dbReference type="InterPro" id="IPR050145">
    <property type="entry name" value="Centrin_CML-like"/>
</dbReference>
<protein>
    <recommendedName>
        <fullName evidence="3">EF-hand domain-containing protein</fullName>
    </recommendedName>
</protein>
<keyword evidence="1" id="KW-0677">Repeat</keyword>
<dbReference type="PANTHER" id="PTHR23050">
    <property type="entry name" value="CALCIUM BINDING PROTEIN"/>
    <property type="match status" value="1"/>
</dbReference>
<dbReference type="InterPro" id="IPR002048">
    <property type="entry name" value="EF_hand_dom"/>
</dbReference>
<dbReference type="PROSITE" id="PS00018">
    <property type="entry name" value="EF_HAND_1"/>
    <property type="match status" value="3"/>
</dbReference>
<dbReference type="GO" id="GO:0043226">
    <property type="term" value="C:organelle"/>
    <property type="evidence" value="ECO:0007669"/>
    <property type="project" value="UniProtKB-ARBA"/>
</dbReference>
<proteinExistence type="predicted"/>
<feature type="domain" description="EF-hand" evidence="3">
    <location>
        <begin position="48"/>
        <end position="83"/>
    </location>
</feature>
<feature type="domain" description="EF-hand" evidence="3">
    <location>
        <begin position="19"/>
        <end position="46"/>
    </location>
</feature>
<feature type="domain" description="EF-hand" evidence="3">
    <location>
        <begin position="91"/>
        <end position="126"/>
    </location>
</feature>
<dbReference type="InterPro" id="IPR018247">
    <property type="entry name" value="EF_Hand_1_Ca_BS"/>
</dbReference>
<dbReference type="AlphaFoldDB" id="A0AAV7FAK7"/>
<dbReference type="InterPro" id="IPR011992">
    <property type="entry name" value="EF-hand-dom_pair"/>
</dbReference>
<dbReference type="EMBL" id="JAINDJ010000002">
    <property type="protein sequence ID" value="KAG9457806.1"/>
    <property type="molecule type" value="Genomic_DNA"/>
</dbReference>
<dbReference type="SMART" id="SM00054">
    <property type="entry name" value="EFh"/>
    <property type="match status" value="3"/>
</dbReference>
<dbReference type="PROSITE" id="PS50222">
    <property type="entry name" value="EF_HAND_2"/>
    <property type="match status" value="3"/>
</dbReference>
<dbReference type="Pfam" id="PF13499">
    <property type="entry name" value="EF-hand_7"/>
    <property type="match status" value="2"/>
</dbReference>
<evidence type="ECO:0000313" key="5">
    <source>
        <dbReference type="Proteomes" id="UP000825729"/>
    </source>
</evidence>
<accession>A0AAV7FAK7</accession>
<dbReference type="Proteomes" id="UP000825729">
    <property type="component" value="Unassembled WGS sequence"/>
</dbReference>
<evidence type="ECO:0000313" key="4">
    <source>
        <dbReference type="EMBL" id="KAG9457806.1"/>
    </source>
</evidence>
<name>A0AAV7FAK7_ARIFI</name>
<dbReference type="GO" id="GO:0005509">
    <property type="term" value="F:calcium ion binding"/>
    <property type="evidence" value="ECO:0007669"/>
    <property type="project" value="InterPro"/>
</dbReference>
<evidence type="ECO:0000256" key="2">
    <source>
        <dbReference type="ARBA" id="ARBA00022837"/>
    </source>
</evidence>
<dbReference type="FunFam" id="1.10.238.10:FF:000178">
    <property type="entry name" value="Calmodulin-2 A"/>
    <property type="match status" value="1"/>
</dbReference>
<keyword evidence="5" id="KW-1185">Reference proteome</keyword>
<evidence type="ECO:0000259" key="3">
    <source>
        <dbReference type="PROSITE" id="PS50222"/>
    </source>
</evidence>
<dbReference type="Gene3D" id="1.10.238.10">
    <property type="entry name" value="EF-hand"/>
    <property type="match status" value="2"/>
</dbReference>